<dbReference type="InterPro" id="IPR050266">
    <property type="entry name" value="AB_hydrolase_sf"/>
</dbReference>
<sequence>MSCASTTLGTGELWSSMVDRVLEKIGGQGAPLLFAHANGYPPGSYRELFMHLEDHFEIDALEHRPLWGGREPPRRLRWQLFVDDLLSAMEGRYSQPVWLMGHSMGGVIAALAARQRPEKIAGLILLDPVFLPDRFVIAARLMSEKKRQQMPMLRRALSRPEHFESHAAAFEFYRGKRAFKGLSDDALSHYVLASKAPAPGGGVQLRYSGAWEAAVYGSAPSARPLMKRMRVPTLAMRGQDSDTLRPEIWARWQHWQPQARFLEIPGGHLFPLETPQATAHAAIKYVFAD</sequence>
<name>A0ABZ0I395_9GAMM</name>
<keyword evidence="4" id="KW-1185">Reference proteome</keyword>
<dbReference type="PANTHER" id="PTHR43798:SF31">
    <property type="entry name" value="AB HYDROLASE SUPERFAMILY PROTEIN YCLE"/>
    <property type="match status" value="1"/>
</dbReference>
<keyword evidence="1 3" id="KW-0378">Hydrolase</keyword>
<dbReference type="Pfam" id="PF12697">
    <property type="entry name" value="Abhydrolase_6"/>
    <property type="match status" value="1"/>
</dbReference>
<gene>
    <name evidence="3" type="ORF">R0135_02010</name>
</gene>
<evidence type="ECO:0000256" key="1">
    <source>
        <dbReference type="ARBA" id="ARBA00022801"/>
    </source>
</evidence>
<dbReference type="SUPFAM" id="SSF53474">
    <property type="entry name" value="alpha/beta-Hydrolases"/>
    <property type="match status" value="1"/>
</dbReference>
<dbReference type="InterPro" id="IPR029058">
    <property type="entry name" value="AB_hydrolase_fold"/>
</dbReference>
<dbReference type="PANTHER" id="PTHR43798">
    <property type="entry name" value="MONOACYLGLYCEROL LIPASE"/>
    <property type="match status" value="1"/>
</dbReference>
<proteinExistence type="predicted"/>
<accession>A0ABZ0I395</accession>
<evidence type="ECO:0000313" key="3">
    <source>
        <dbReference type="EMBL" id="WOJ93957.1"/>
    </source>
</evidence>
<dbReference type="InterPro" id="IPR000073">
    <property type="entry name" value="AB_hydrolase_1"/>
</dbReference>
<protein>
    <submittedName>
        <fullName evidence="3">Alpha/beta hydrolase</fullName>
    </submittedName>
</protein>
<feature type="domain" description="AB hydrolase-1" evidence="2">
    <location>
        <begin position="32"/>
        <end position="280"/>
    </location>
</feature>
<organism evidence="3 4">
    <name type="scientific">Congregibacter variabilis</name>
    <dbReference type="NCBI Taxonomy" id="3081200"/>
    <lineage>
        <taxon>Bacteria</taxon>
        <taxon>Pseudomonadati</taxon>
        <taxon>Pseudomonadota</taxon>
        <taxon>Gammaproteobacteria</taxon>
        <taxon>Cellvibrionales</taxon>
        <taxon>Halieaceae</taxon>
        <taxon>Congregibacter</taxon>
    </lineage>
</organism>
<reference evidence="3 4" key="1">
    <citation type="submission" date="2023-10" db="EMBL/GenBank/DDBJ databases">
        <title>Two novel species belonging to the OM43/NOR5 clade.</title>
        <authorList>
            <person name="Park M."/>
        </authorList>
    </citation>
    <scope>NUCLEOTIDE SEQUENCE [LARGE SCALE GENOMIC DNA]</scope>
    <source>
        <strain evidence="3 4">IMCC43200</strain>
    </source>
</reference>
<dbReference type="EMBL" id="CP136864">
    <property type="protein sequence ID" value="WOJ93957.1"/>
    <property type="molecule type" value="Genomic_DNA"/>
</dbReference>
<dbReference type="Gene3D" id="3.40.50.1820">
    <property type="entry name" value="alpha/beta hydrolase"/>
    <property type="match status" value="1"/>
</dbReference>
<dbReference type="RefSeq" id="WP_407348596.1">
    <property type="nucleotide sequence ID" value="NZ_CP136864.1"/>
</dbReference>
<evidence type="ECO:0000259" key="2">
    <source>
        <dbReference type="Pfam" id="PF12697"/>
    </source>
</evidence>
<evidence type="ECO:0000313" key="4">
    <source>
        <dbReference type="Proteomes" id="UP001626537"/>
    </source>
</evidence>
<dbReference type="Proteomes" id="UP001626537">
    <property type="component" value="Chromosome"/>
</dbReference>
<dbReference type="GO" id="GO:0016787">
    <property type="term" value="F:hydrolase activity"/>
    <property type="evidence" value="ECO:0007669"/>
    <property type="project" value="UniProtKB-KW"/>
</dbReference>